<dbReference type="OrthoDB" id="1164924at2"/>
<dbReference type="Proteomes" id="UP000076715">
    <property type="component" value="Unassembled WGS sequence"/>
</dbReference>
<name>A0A163AKN4_9FLAO</name>
<proteinExistence type="predicted"/>
<dbReference type="AlphaFoldDB" id="A0A163AKN4"/>
<feature type="transmembrane region" description="Helical" evidence="1">
    <location>
        <begin position="117"/>
        <end position="137"/>
    </location>
</feature>
<organism evidence="2 3">
    <name type="scientific">Aquimarina aggregata</name>
    <dbReference type="NCBI Taxonomy" id="1642818"/>
    <lineage>
        <taxon>Bacteria</taxon>
        <taxon>Pseudomonadati</taxon>
        <taxon>Bacteroidota</taxon>
        <taxon>Flavobacteriia</taxon>
        <taxon>Flavobacteriales</taxon>
        <taxon>Flavobacteriaceae</taxon>
        <taxon>Aquimarina</taxon>
    </lineage>
</organism>
<keyword evidence="1" id="KW-0812">Transmembrane</keyword>
<comment type="caution">
    <text evidence="2">The sequence shown here is derived from an EMBL/GenBank/DDBJ whole genome shotgun (WGS) entry which is preliminary data.</text>
</comment>
<evidence type="ECO:0000313" key="3">
    <source>
        <dbReference type="Proteomes" id="UP000076715"/>
    </source>
</evidence>
<sequence>MNNKKIYRYTNVELFDLIKNGSNKTDIKNAELELKSRNLTQKQLLEVEIEYFKYKKNQNDRKTAPLTPSEWIPLFFLPFFIPTQKWRNYDHFSKSEFERYEKYGFDEKAREARKIRLYGILFWILIIINAVFIYNYLTR</sequence>
<evidence type="ECO:0000313" key="2">
    <source>
        <dbReference type="EMBL" id="KZS40615.1"/>
    </source>
</evidence>
<dbReference type="RefSeq" id="WP_082832432.1">
    <property type="nucleotide sequence ID" value="NZ_LQRT01000013.1"/>
</dbReference>
<gene>
    <name evidence="2" type="ORF">AWE51_06610</name>
</gene>
<accession>A0A163AKN4</accession>
<dbReference type="EMBL" id="LQRT01000013">
    <property type="protein sequence ID" value="KZS40615.1"/>
    <property type="molecule type" value="Genomic_DNA"/>
</dbReference>
<reference evidence="2 3" key="1">
    <citation type="submission" date="2016-01" db="EMBL/GenBank/DDBJ databases">
        <title>The draft genome sequence of Aquimarina sp. RZW4-3-2.</title>
        <authorList>
            <person name="Wang Y."/>
        </authorList>
    </citation>
    <scope>NUCLEOTIDE SEQUENCE [LARGE SCALE GENOMIC DNA]</scope>
    <source>
        <strain evidence="2 3">RZW4-3-2</strain>
    </source>
</reference>
<evidence type="ECO:0000256" key="1">
    <source>
        <dbReference type="SAM" id="Phobius"/>
    </source>
</evidence>
<keyword evidence="3" id="KW-1185">Reference proteome</keyword>
<protein>
    <submittedName>
        <fullName evidence="2">Uncharacterized protein</fullName>
    </submittedName>
</protein>
<dbReference type="STRING" id="1642818.AWE51_06610"/>
<keyword evidence="1" id="KW-1133">Transmembrane helix</keyword>
<keyword evidence="1" id="KW-0472">Membrane</keyword>